<dbReference type="STRING" id="307507.A0A2V0NJG0"/>
<gene>
    <name evidence="3" type="ORF">Rsub_00055</name>
</gene>
<dbReference type="AlphaFoldDB" id="A0A2V0NJG0"/>
<dbReference type="InParanoid" id="A0A2V0NJG0"/>
<keyword evidence="2" id="KW-0732">Signal</keyword>
<feature type="signal peptide" evidence="2">
    <location>
        <begin position="1"/>
        <end position="37"/>
    </location>
</feature>
<dbReference type="EMBL" id="BDRX01000001">
    <property type="protein sequence ID" value="GBF87344.1"/>
    <property type="molecule type" value="Genomic_DNA"/>
</dbReference>
<evidence type="ECO:0008006" key="5">
    <source>
        <dbReference type="Google" id="ProtNLM"/>
    </source>
</evidence>
<accession>A0A2V0NJG0</accession>
<dbReference type="Proteomes" id="UP000247498">
    <property type="component" value="Unassembled WGS sequence"/>
</dbReference>
<evidence type="ECO:0000256" key="1">
    <source>
        <dbReference type="SAM" id="MobiDB-lite"/>
    </source>
</evidence>
<feature type="chain" id="PRO_5016090802" description="Glycoside hydrolase" evidence="2">
    <location>
        <begin position="38"/>
        <end position="484"/>
    </location>
</feature>
<comment type="caution">
    <text evidence="3">The sequence shown here is derived from an EMBL/GenBank/DDBJ whole genome shotgun (WGS) entry which is preliminary data.</text>
</comment>
<dbReference type="OrthoDB" id="533294at2759"/>
<keyword evidence="4" id="KW-1185">Reference proteome</keyword>
<protein>
    <recommendedName>
        <fullName evidence="5">Glycoside hydrolase</fullName>
    </recommendedName>
</protein>
<reference evidence="3 4" key="1">
    <citation type="journal article" date="2018" name="Sci. Rep.">
        <title>Raphidocelis subcapitata (=Pseudokirchneriella subcapitata) provides an insight into genome evolution and environmental adaptations in the Sphaeropleales.</title>
        <authorList>
            <person name="Suzuki S."/>
            <person name="Yamaguchi H."/>
            <person name="Nakajima N."/>
            <person name="Kawachi M."/>
        </authorList>
    </citation>
    <scope>NUCLEOTIDE SEQUENCE [LARGE SCALE GENOMIC DNA]</scope>
    <source>
        <strain evidence="3 4">NIES-35</strain>
    </source>
</reference>
<evidence type="ECO:0000313" key="3">
    <source>
        <dbReference type="EMBL" id="GBF87344.1"/>
    </source>
</evidence>
<evidence type="ECO:0000256" key="2">
    <source>
        <dbReference type="SAM" id="SignalP"/>
    </source>
</evidence>
<sequence length="484" mass="53082">MIPRLRRRPPAACPRPRLLLALLLAAAWLEEAPAARAARPPPAGKPPAAAAPAQPKRPPTELSNSFIITSLQDLLPIDIRGTKQTPCEYAVARARGLGQKRFSLVVTAYWGGGSGGVSHYSFKDVNVAYPDGVKFPEASASTVKTWQQGIQRCFKAAADAGFTGLQILNHIDSEDGLVWRNVLPVDPLAKVNGWSYDDVVVAPAAAAIKAVLKPQTKLWFMVNGEMGNSLWHHPASYLALIGKYRAAFSPGRRPGSTRVGMALHWNKVCGNCFYIPHVNSQQLYNTTYHELFVQQKEQLLKAFDAPAVKRALEAADVLGISHYAPAPMTGVTPGMFAMPIDTAAYELSHWGIDFRALINAPSRDFLFSEIGLGGADPANQRAAGSLEELAGNPLYGIWAVYNTAQDPWRNSNYKSYRRMWFKALVDFLQAGGGPRYKVDAAFIWSVGTWDVAAIHPISTSAEGTYADWEIVKWMRWLSNKVPSR</sequence>
<evidence type="ECO:0000313" key="4">
    <source>
        <dbReference type="Proteomes" id="UP000247498"/>
    </source>
</evidence>
<name>A0A2V0NJG0_9CHLO</name>
<feature type="region of interest" description="Disordered" evidence="1">
    <location>
        <begin position="37"/>
        <end position="60"/>
    </location>
</feature>
<proteinExistence type="predicted"/>
<organism evidence="3 4">
    <name type="scientific">Raphidocelis subcapitata</name>
    <dbReference type="NCBI Taxonomy" id="307507"/>
    <lineage>
        <taxon>Eukaryota</taxon>
        <taxon>Viridiplantae</taxon>
        <taxon>Chlorophyta</taxon>
        <taxon>core chlorophytes</taxon>
        <taxon>Chlorophyceae</taxon>
        <taxon>CS clade</taxon>
        <taxon>Sphaeropleales</taxon>
        <taxon>Selenastraceae</taxon>
        <taxon>Raphidocelis</taxon>
    </lineage>
</organism>